<evidence type="ECO:0000313" key="1">
    <source>
        <dbReference type="EMBL" id="VEL12375.1"/>
    </source>
</evidence>
<accession>A0A448WI35</accession>
<dbReference type="Proteomes" id="UP000784294">
    <property type="component" value="Unassembled WGS sequence"/>
</dbReference>
<dbReference type="AlphaFoldDB" id="A0A448WI35"/>
<name>A0A448WI35_9PLAT</name>
<keyword evidence="2" id="KW-1185">Reference proteome</keyword>
<proteinExistence type="predicted"/>
<dbReference type="EMBL" id="CAAALY010014596">
    <property type="protein sequence ID" value="VEL12375.1"/>
    <property type="molecule type" value="Genomic_DNA"/>
</dbReference>
<organism evidence="1 2">
    <name type="scientific">Protopolystoma xenopodis</name>
    <dbReference type="NCBI Taxonomy" id="117903"/>
    <lineage>
        <taxon>Eukaryota</taxon>
        <taxon>Metazoa</taxon>
        <taxon>Spiralia</taxon>
        <taxon>Lophotrochozoa</taxon>
        <taxon>Platyhelminthes</taxon>
        <taxon>Monogenea</taxon>
        <taxon>Polyopisthocotylea</taxon>
        <taxon>Polystomatidea</taxon>
        <taxon>Polystomatidae</taxon>
        <taxon>Protopolystoma</taxon>
    </lineage>
</organism>
<reference evidence="1" key="1">
    <citation type="submission" date="2018-11" db="EMBL/GenBank/DDBJ databases">
        <authorList>
            <consortium name="Pathogen Informatics"/>
        </authorList>
    </citation>
    <scope>NUCLEOTIDE SEQUENCE</scope>
</reference>
<gene>
    <name evidence="1" type="ORF">PXEA_LOCUS5815</name>
</gene>
<sequence>MTTNAKVTDRGLDPSMDRLATRSGVTSSFRTRNYALAQIKNSFRSAGHVDNGKRQLQLAAEQNDNAITRMETELPVERRSLQDAQFGLG</sequence>
<comment type="caution">
    <text evidence="1">The sequence shown here is derived from an EMBL/GenBank/DDBJ whole genome shotgun (WGS) entry which is preliminary data.</text>
</comment>
<evidence type="ECO:0000313" key="2">
    <source>
        <dbReference type="Proteomes" id="UP000784294"/>
    </source>
</evidence>
<protein>
    <submittedName>
        <fullName evidence="1">Uncharacterized protein</fullName>
    </submittedName>
</protein>